<reference evidence="8 9" key="1">
    <citation type="journal article" date="2016" name="Nat. Commun.">
        <title>Thousands of microbial genomes shed light on interconnected biogeochemical processes in an aquifer system.</title>
        <authorList>
            <person name="Anantharaman K."/>
            <person name="Brown C.T."/>
            <person name="Hug L.A."/>
            <person name="Sharon I."/>
            <person name="Castelle C.J."/>
            <person name="Probst A.J."/>
            <person name="Thomas B.C."/>
            <person name="Singh A."/>
            <person name="Wilkins M.J."/>
            <person name="Karaoz U."/>
            <person name="Brodie E.L."/>
            <person name="Williams K.H."/>
            <person name="Hubbard S.S."/>
            <person name="Banfield J.F."/>
        </authorList>
    </citation>
    <scope>NUCLEOTIDE SEQUENCE [LARGE SCALE GENOMIC DNA]</scope>
</reference>
<comment type="similarity">
    <text evidence="5">Belongs to the RimM family.</text>
</comment>
<dbReference type="Pfam" id="PF01782">
    <property type="entry name" value="RimM"/>
    <property type="match status" value="1"/>
</dbReference>
<dbReference type="InterPro" id="IPR011033">
    <property type="entry name" value="PRC_barrel-like_sf"/>
</dbReference>
<keyword evidence="3 5" id="KW-0698">rRNA processing</keyword>
<comment type="domain">
    <text evidence="5">The PRC barrel domain binds ribosomal protein uS19.</text>
</comment>
<evidence type="ECO:0000259" key="6">
    <source>
        <dbReference type="Pfam" id="PF01782"/>
    </source>
</evidence>
<dbReference type="GO" id="GO:0006364">
    <property type="term" value="P:rRNA processing"/>
    <property type="evidence" value="ECO:0007669"/>
    <property type="project" value="UniProtKB-UniRule"/>
</dbReference>
<feature type="domain" description="RimM N-terminal" evidence="6">
    <location>
        <begin position="9"/>
        <end position="91"/>
    </location>
</feature>
<dbReference type="InterPro" id="IPR036976">
    <property type="entry name" value="RimM_N_sf"/>
</dbReference>
<dbReference type="NCBIfam" id="TIGR02273">
    <property type="entry name" value="16S_RimM"/>
    <property type="match status" value="1"/>
</dbReference>
<dbReference type="GO" id="GO:0005840">
    <property type="term" value="C:ribosome"/>
    <property type="evidence" value="ECO:0007669"/>
    <property type="project" value="InterPro"/>
</dbReference>
<evidence type="ECO:0000256" key="4">
    <source>
        <dbReference type="ARBA" id="ARBA00023186"/>
    </source>
</evidence>
<gene>
    <name evidence="5" type="primary">rimM</name>
    <name evidence="8" type="ORF">A3F83_10200</name>
</gene>
<dbReference type="GO" id="GO:0043022">
    <property type="term" value="F:ribosome binding"/>
    <property type="evidence" value="ECO:0007669"/>
    <property type="project" value="InterPro"/>
</dbReference>
<protein>
    <recommendedName>
        <fullName evidence="5">Ribosome maturation factor RimM</fullName>
    </recommendedName>
</protein>
<dbReference type="PANTHER" id="PTHR33692">
    <property type="entry name" value="RIBOSOME MATURATION FACTOR RIMM"/>
    <property type="match status" value="1"/>
</dbReference>
<comment type="caution">
    <text evidence="8">The sequence shown here is derived from an EMBL/GenBank/DDBJ whole genome shotgun (WGS) entry which is preliminary data.</text>
</comment>
<dbReference type="Pfam" id="PF24986">
    <property type="entry name" value="PRC_RimM"/>
    <property type="match status" value="1"/>
</dbReference>
<dbReference type="InterPro" id="IPR002676">
    <property type="entry name" value="RimM_N"/>
</dbReference>
<dbReference type="AlphaFoldDB" id="A0A1F5Z3G1"/>
<dbReference type="HAMAP" id="MF_00014">
    <property type="entry name" value="Ribosome_mat_RimM"/>
    <property type="match status" value="1"/>
</dbReference>
<dbReference type="SUPFAM" id="SSF50447">
    <property type="entry name" value="Translation proteins"/>
    <property type="match status" value="1"/>
</dbReference>
<evidence type="ECO:0000256" key="5">
    <source>
        <dbReference type="HAMAP-Rule" id="MF_00014"/>
    </source>
</evidence>
<evidence type="ECO:0000313" key="9">
    <source>
        <dbReference type="Proteomes" id="UP000179129"/>
    </source>
</evidence>
<dbReference type="PANTHER" id="PTHR33692:SF1">
    <property type="entry name" value="RIBOSOME MATURATION FACTOR RIMM"/>
    <property type="match status" value="1"/>
</dbReference>
<comment type="subunit">
    <text evidence="5">Binds ribosomal protein uS19.</text>
</comment>
<dbReference type="InterPro" id="IPR056792">
    <property type="entry name" value="PRC_RimM"/>
</dbReference>
<dbReference type="Gene3D" id="2.30.30.240">
    <property type="entry name" value="PRC-barrel domain"/>
    <property type="match status" value="1"/>
</dbReference>
<evidence type="ECO:0000256" key="1">
    <source>
        <dbReference type="ARBA" id="ARBA00022490"/>
    </source>
</evidence>
<evidence type="ECO:0000313" key="8">
    <source>
        <dbReference type="EMBL" id="OGG06903.1"/>
    </source>
</evidence>
<dbReference type="SUPFAM" id="SSF50346">
    <property type="entry name" value="PRC-barrel domain"/>
    <property type="match status" value="1"/>
</dbReference>
<dbReference type="STRING" id="1817867.A3F83_10200"/>
<dbReference type="GO" id="GO:0005737">
    <property type="term" value="C:cytoplasm"/>
    <property type="evidence" value="ECO:0007669"/>
    <property type="project" value="UniProtKB-SubCell"/>
</dbReference>
<comment type="function">
    <text evidence="5">An accessory protein needed during the final step in the assembly of 30S ribosomal subunit, possibly for assembly of the head region. Essential for efficient processing of 16S rRNA. May be needed both before and after RbfA during the maturation of 16S rRNA. It has affinity for free ribosomal 30S subunits but not for 70S ribosomes.</text>
</comment>
<dbReference type="Proteomes" id="UP000179129">
    <property type="component" value="Unassembled WGS sequence"/>
</dbReference>
<evidence type="ECO:0000256" key="3">
    <source>
        <dbReference type="ARBA" id="ARBA00022552"/>
    </source>
</evidence>
<keyword evidence="2 5" id="KW-0690">Ribosome biogenesis</keyword>
<accession>A0A1F5Z3G1</accession>
<evidence type="ECO:0000256" key="2">
    <source>
        <dbReference type="ARBA" id="ARBA00022517"/>
    </source>
</evidence>
<comment type="subcellular location">
    <subcellularLocation>
        <location evidence="5">Cytoplasm</location>
    </subcellularLocation>
</comment>
<dbReference type="EMBL" id="MFIX01000003">
    <property type="protein sequence ID" value="OGG06903.1"/>
    <property type="molecule type" value="Genomic_DNA"/>
</dbReference>
<keyword evidence="4 5" id="KW-0143">Chaperone</keyword>
<proteinExistence type="inferred from homology"/>
<feature type="domain" description="Ribosome maturation factor RimM PRC barrel" evidence="7">
    <location>
        <begin position="104"/>
        <end position="171"/>
    </location>
</feature>
<dbReference type="InterPro" id="IPR011961">
    <property type="entry name" value="RimM"/>
</dbReference>
<dbReference type="InterPro" id="IPR009000">
    <property type="entry name" value="Transl_B-barrel_sf"/>
</dbReference>
<name>A0A1F5Z3G1_9BACT</name>
<sequence>MEKKKYLLVGEVIKPHGIRGEVGVRSLTGRPDVRFSPRSELYLGTDENSLRQVVVASSRPFKQGFLIRFEEVEDRNEAEKLRGCRLYVPEDLALEPEEGVYFQHQLIGLTLEDESGSELGRVAAVLELPTYEMLEVSREGKKNYYVPLVEEIVLEVDLEAGRLRVSLPEGLMDL</sequence>
<evidence type="ECO:0000259" key="7">
    <source>
        <dbReference type="Pfam" id="PF24986"/>
    </source>
</evidence>
<dbReference type="GO" id="GO:0042274">
    <property type="term" value="P:ribosomal small subunit biogenesis"/>
    <property type="evidence" value="ECO:0007669"/>
    <property type="project" value="UniProtKB-UniRule"/>
</dbReference>
<keyword evidence="1 5" id="KW-0963">Cytoplasm</keyword>
<dbReference type="Gene3D" id="2.40.30.60">
    <property type="entry name" value="RimM"/>
    <property type="match status" value="1"/>
</dbReference>
<organism evidence="8 9">
    <name type="scientific">Candidatus Glassbacteria bacterium RIFCSPLOWO2_12_FULL_58_11</name>
    <dbReference type="NCBI Taxonomy" id="1817867"/>
    <lineage>
        <taxon>Bacteria</taxon>
        <taxon>Candidatus Glassiibacteriota</taxon>
    </lineage>
</organism>